<name>A0ABT7UYA6_9LACO</name>
<reference evidence="2 3" key="2">
    <citation type="submission" date="2023-06" db="EMBL/GenBank/DDBJ databases">
        <authorList>
            <person name="Zeman M."/>
            <person name="Kubasova T."/>
            <person name="Jahodarova E."/>
            <person name="Nykrynova M."/>
            <person name="Rychlik I."/>
        </authorList>
    </citation>
    <scope>NUCLEOTIDE SEQUENCE [LARGE SCALE GENOMIC DNA]</scope>
    <source>
        <strain evidence="2 3">161_Gplus</strain>
    </source>
</reference>
<keyword evidence="1" id="KW-1133">Transmembrane helix</keyword>
<dbReference type="EMBL" id="JAUDDW010000018">
    <property type="protein sequence ID" value="MDM8266658.1"/>
    <property type="molecule type" value="Genomic_DNA"/>
</dbReference>
<feature type="transmembrane region" description="Helical" evidence="1">
    <location>
        <begin position="26"/>
        <end position="47"/>
    </location>
</feature>
<organism evidence="2 3">
    <name type="scientific">Limosilactobacillus pontis</name>
    <dbReference type="NCBI Taxonomy" id="35787"/>
    <lineage>
        <taxon>Bacteria</taxon>
        <taxon>Bacillati</taxon>
        <taxon>Bacillota</taxon>
        <taxon>Bacilli</taxon>
        <taxon>Lactobacillales</taxon>
        <taxon>Lactobacillaceae</taxon>
        <taxon>Limosilactobacillus</taxon>
    </lineage>
</organism>
<sequence length="49" mass="5701">MLLNSFDDYMFYRLVAHIFHVSMTTAYWTTNTITAGIMIAIVLVCLIER</sequence>
<proteinExistence type="predicted"/>
<comment type="caution">
    <text evidence="2">The sequence shown here is derived from an EMBL/GenBank/DDBJ whole genome shotgun (WGS) entry which is preliminary data.</text>
</comment>
<evidence type="ECO:0000313" key="3">
    <source>
        <dbReference type="Proteomes" id="UP001529343"/>
    </source>
</evidence>
<dbReference type="RefSeq" id="WP_278808215.1">
    <property type="nucleotide sequence ID" value="NZ_JAUDDW010000018.1"/>
</dbReference>
<protein>
    <submittedName>
        <fullName evidence="2">Uncharacterized protein</fullName>
    </submittedName>
</protein>
<dbReference type="Proteomes" id="UP001529343">
    <property type="component" value="Unassembled WGS sequence"/>
</dbReference>
<keyword evidence="1" id="KW-0812">Transmembrane</keyword>
<gene>
    <name evidence="2" type="ORF">QUW44_05725</name>
</gene>
<evidence type="ECO:0000256" key="1">
    <source>
        <dbReference type="SAM" id="Phobius"/>
    </source>
</evidence>
<evidence type="ECO:0000313" key="2">
    <source>
        <dbReference type="EMBL" id="MDM8266658.1"/>
    </source>
</evidence>
<keyword evidence="1" id="KW-0472">Membrane</keyword>
<reference evidence="3" key="1">
    <citation type="submission" date="2023-06" db="EMBL/GenBank/DDBJ databases">
        <title>Identification and characterization of horizontal gene transfer across gut microbiota members of farm animals based on homology search.</title>
        <authorList>
            <person name="Zeman M."/>
            <person name="Kubasova T."/>
            <person name="Jahodarova E."/>
            <person name="Nykrynova M."/>
            <person name="Rychlik I."/>
        </authorList>
    </citation>
    <scope>NUCLEOTIDE SEQUENCE [LARGE SCALE GENOMIC DNA]</scope>
    <source>
        <strain evidence="3">161_Gplus</strain>
    </source>
</reference>
<accession>A0ABT7UYA6</accession>
<keyword evidence="3" id="KW-1185">Reference proteome</keyword>